<gene>
    <name evidence="1" type="ORF">NCTC9695_02327</name>
</gene>
<dbReference type="EMBL" id="LR134182">
    <property type="protein sequence ID" value="VEB41885.1"/>
    <property type="molecule type" value="Genomic_DNA"/>
</dbReference>
<proteinExistence type="predicted"/>
<name>A0A447TAH9_CHRVL</name>
<organism evidence="1 2">
    <name type="scientific">Chromobacterium violaceum</name>
    <dbReference type="NCBI Taxonomy" id="536"/>
    <lineage>
        <taxon>Bacteria</taxon>
        <taxon>Pseudomonadati</taxon>
        <taxon>Pseudomonadota</taxon>
        <taxon>Betaproteobacteria</taxon>
        <taxon>Neisseriales</taxon>
        <taxon>Chromobacteriaceae</taxon>
        <taxon>Chromobacterium</taxon>
    </lineage>
</organism>
<evidence type="ECO:0000313" key="1">
    <source>
        <dbReference type="EMBL" id="VEB41885.1"/>
    </source>
</evidence>
<evidence type="ECO:0000313" key="2">
    <source>
        <dbReference type="Proteomes" id="UP000275777"/>
    </source>
</evidence>
<dbReference type="AlphaFoldDB" id="A0A447TAH9"/>
<dbReference type="Proteomes" id="UP000275777">
    <property type="component" value="Chromosome"/>
</dbReference>
<protein>
    <submittedName>
        <fullName evidence="1">Uncharacterized protein</fullName>
    </submittedName>
</protein>
<accession>A0A447TAH9</accession>
<sequence length="84" mass="9505">MSSEAAVTSISSGSDSWKYVSVEPQCGQKPRDTAADEWYCTGFSPRHSSSCTRTVNQVTKAAPLARLQLRQWQWVMWNGVPRRR</sequence>
<reference evidence="1 2" key="1">
    <citation type="submission" date="2018-12" db="EMBL/GenBank/DDBJ databases">
        <authorList>
            <consortium name="Pathogen Informatics"/>
        </authorList>
    </citation>
    <scope>NUCLEOTIDE SEQUENCE [LARGE SCALE GENOMIC DNA]</scope>
    <source>
        <strain evidence="1 2">NCTC9695</strain>
    </source>
</reference>